<dbReference type="AlphaFoldDB" id="A0ABD5M064"/>
<organism evidence="1">
    <name type="scientific">Proteus mirabilis</name>
    <dbReference type="NCBI Taxonomy" id="584"/>
    <lineage>
        <taxon>Bacteria</taxon>
        <taxon>Pseudomonadati</taxon>
        <taxon>Pseudomonadota</taxon>
        <taxon>Gammaproteobacteria</taxon>
        <taxon>Enterobacterales</taxon>
        <taxon>Morganellaceae</taxon>
        <taxon>Proteus</taxon>
    </lineage>
</organism>
<name>A0ABD5M064_PROMI</name>
<comment type="caution">
    <text evidence="1">The sequence shown here is derived from an EMBL/GenBank/DDBJ whole genome shotgun (WGS) entry which is preliminary data.</text>
</comment>
<accession>A0ABD5M064</accession>
<dbReference type="EMBL" id="JADQCH020000002">
    <property type="protein sequence ID" value="MEY2345531.1"/>
    <property type="molecule type" value="Genomic_DNA"/>
</dbReference>
<sequence length="65" mass="7929">MNKIKDPEKFDYYRDKLQKLSNGIDDLKELFKSGFNELDKTKGAFVDYWMEVYNQIKEKNFKKRV</sequence>
<evidence type="ECO:0000313" key="1">
    <source>
        <dbReference type="EMBL" id="MEY2345531.1"/>
    </source>
</evidence>
<protein>
    <submittedName>
        <fullName evidence="1">Uncharacterized protein</fullName>
    </submittedName>
</protein>
<proteinExistence type="predicted"/>
<reference evidence="1" key="1">
    <citation type="submission" date="2021-05" db="EMBL/GenBank/DDBJ databases">
        <title>First report of NDM-5 and VEB-6 producing Proteus mirabilis isolated from blood of a sepsis patient in Kolkata, India.</title>
        <authorList>
            <person name="Halder G."/>
            <person name="Chaudhuri B."/>
            <person name="Dutta S."/>
        </authorList>
    </citation>
    <scope>NUCLEOTIDE SEQUENCE [LARGE SCALE GENOMIC DNA]</scope>
    <source>
        <strain evidence="1">7049</strain>
    </source>
</reference>
<gene>
    <name evidence="1" type="ORF">I3679_022805</name>
</gene>